<dbReference type="AlphaFoldDB" id="A0AAW0CTT0"/>
<organism evidence="2 3">
    <name type="scientific">Paramarasmius palmivorus</name>
    <dbReference type="NCBI Taxonomy" id="297713"/>
    <lineage>
        <taxon>Eukaryota</taxon>
        <taxon>Fungi</taxon>
        <taxon>Dikarya</taxon>
        <taxon>Basidiomycota</taxon>
        <taxon>Agaricomycotina</taxon>
        <taxon>Agaricomycetes</taxon>
        <taxon>Agaricomycetidae</taxon>
        <taxon>Agaricales</taxon>
        <taxon>Marasmiineae</taxon>
        <taxon>Marasmiaceae</taxon>
        <taxon>Paramarasmius</taxon>
    </lineage>
</organism>
<feature type="chain" id="PRO_5043586742" description="Secreted protein" evidence="1">
    <location>
        <begin position="18"/>
        <end position="298"/>
    </location>
</feature>
<reference evidence="2 3" key="1">
    <citation type="submission" date="2024-01" db="EMBL/GenBank/DDBJ databases">
        <title>A draft genome for a cacao thread blight-causing isolate of Paramarasmius palmivorus.</title>
        <authorList>
            <person name="Baruah I.K."/>
            <person name="Bukari Y."/>
            <person name="Amoako-Attah I."/>
            <person name="Meinhardt L.W."/>
            <person name="Bailey B.A."/>
            <person name="Cohen S.P."/>
        </authorList>
    </citation>
    <scope>NUCLEOTIDE SEQUENCE [LARGE SCALE GENOMIC DNA]</scope>
    <source>
        <strain evidence="2 3">GH-12</strain>
    </source>
</reference>
<feature type="signal peptide" evidence="1">
    <location>
        <begin position="1"/>
        <end position="17"/>
    </location>
</feature>
<dbReference type="Proteomes" id="UP001383192">
    <property type="component" value="Unassembled WGS sequence"/>
</dbReference>
<name>A0AAW0CTT0_9AGAR</name>
<accession>A0AAW0CTT0</accession>
<evidence type="ECO:0008006" key="4">
    <source>
        <dbReference type="Google" id="ProtNLM"/>
    </source>
</evidence>
<gene>
    <name evidence="2" type="ORF">VNI00_009060</name>
</gene>
<keyword evidence="1" id="KW-0732">Signal</keyword>
<evidence type="ECO:0000313" key="2">
    <source>
        <dbReference type="EMBL" id="KAK7041771.1"/>
    </source>
</evidence>
<protein>
    <recommendedName>
        <fullName evidence="4">Secreted protein</fullName>
    </recommendedName>
</protein>
<comment type="caution">
    <text evidence="2">The sequence shown here is derived from an EMBL/GenBank/DDBJ whole genome shotgun (WGS) entry which is preliminary data.</text>
</comment>
<proteinExistence type="predicted"/>
<evidence type="ECO:0000313" key="3">
    <source>
        <dbReference type="Proteomes" id="UP001383192"/>
    </source>
</evidence>
<keyword evidence="3" id="KW-1185">Reference proteome</keyword>
<sequence>MLTSFLLLCSLAASNFALDACATPEKYVEALQNFGKLILNPESVLNGTVEPPFADNVVGRVDVTTTFVGRELNIEYYFGTFAESARQNTSTQLIGSAVNISVAELVIQPPMVWSSFIVDFRYRTLNRTFPLQVDNLFRFDKNLLITSYDTTLRRFPELSTLTAPLLAQQIAKELDDTTTKDPITLLAKRAANDTCTEHTQYCTGENQQYDSFDQCYQFLTTEVPFGMPWEAGVNTAWCRYIHKNMLRFRPEIHCPHVGPSGGDMCIERDYNEVVYNAPFTESLVGTEPLCDPNGPASG</sequence>
<dbReference type="EMBL" id="JAYKXP010000032">
    <property type="protein sequence ID" value="KAK7041771.1"/>
    <property type="molecule type" value="Genomic_DNA"/>
</dbReference>
<evidence type="ECO:0000256" key="1">
    <source>
        <dbReference type="SAM" id="SignalP"/>
    </source>
</evidence>